<keyword evidence="1" id="KW-1133">Transmembrane helix</keyword>
<name>A0A1I0BRB3_9FIRM</name>
<accession>A0A1I0BRB3</accession>
<dbReference type="Gene3D" id="3.30.360.40">
    <property type="entry name" value="YwmB-like"/>
    <property type="match status" value="1"/>
</dbReference>
<dbReference type="InterPro" id="IPR036209">
    <property type="entry name" value="YwmB-like_sf"/>
</dbReference>
<feature type="transmembrane region" description="Helical" evidence="1">
    <location>
        <begin position="7"/>
        <end position="25"/>
    </location>
</feature>
<keyword evidence="3" id="KW-1185">Reference proteome</keyword>
<gene>
    <name evidence="2" type="ORF">SAMN04487772_10862</name>
</gene>
<organism evidence="2 3">
    <name type="scientific">[Clostridium] polysaccharolyticum</name>
    <dbReference type="NCBI Taxonomy" id="29364"/>
    <lineage>
        <taxon>Bacteria</taxon>
        <taxon>Bacillati</taxon>
        <taxon>Bacillota</taxon>
        <taxon>Clostridia</taxon>
        <taxon>Lachnospirales</taxon>
        <taxon>Lachnospiraceae</taxon>
    </lineage>
</organism>
<keyword evidence="1" id="KW-0472">Membrane</keyword>
<evidence type="ECO:0000313" key="2">
    <source>
        <dbReference type="EMBL" id="SET09589.1"/>
    </source>
</evidence>
<dbReference type="AlphaFoldDB" id="A0A1I0BRB3"/>
<dbReference type="STRING" id="29364.SAMN04487772_10862"/>
<proteinExistence type="predicted"/>
<dbReference type="OrthoDB" id="1986715at2"/>
<evidence type="ECO:0000313" key="3">
    <source>
        <dbReference type="Proteomes" id="UP000199800"/>
    </source>
</evidence>
<dbReference type="Pfam" id="PF08680">
    <property type="entry name" value="DUF1779"/>
    <property type="match status" value="1"/>
</dbReference>
<evidence type="ECO:0000256" key="1">
    <source>
        <dbReference type="SAM" id="Phobius"/>
    </source>
</evidence>
<reference evidence="2 3" key="1">
    <citation type="submission" date="2016-10" db="EMBL/GenBank/DDBJ databases">
        <authorList>
            <person name="de Groot N.N."/>
        </authorList>
    </citation>
    <scope>NUCLEOTIDE SEQUENCE [LARGE SCALE GENOMIC DNA]</scope>
    <source>
        <strain evidence="2 3">DSM 1801</strain>
    </source>
</reference>
<sequence length="252" mass="29229">MSKKIRTTIYIVGILWIVVMSQLLVNRIFKKDTNIMDAFIDTDTNIEESKLNLAVDYGTGSILSDQKEEVLRSLAQEINLRNYKIVTETGKHTIDMKIEKYTKKSKNVIEFISVEMQEGKENGYHHFVLLETKMTDDFSDVMKAKKDIEKYVSSWGAKDYQCVVKFTGNYKGQMSEKERNRQVEKLLRSLQAKRVDSIQADNYYAVYGYTNMVKDYIKASGKRININVVVTYNEQEDKTKLCLATPVLNEDY</sequence>
<dbReference type="RefSeq" id="WP_092477541.1">
    <property type="nucleotide sequence ID" value="NZ_FOHN01000008.1"/>
</dbReference>
<keyword evidence="1" id="KW-0812">Transmembrane</keyword>
<protein>
    <submittedName>
        <fullName evidence="2">TATA-box binding</fullName>
    </submittedName>
</protein>
<dbReference type="InterPro" id="IPR014794">
    <property type="entry name" value="DUF1779"/>
</dbReference>
<dbReference type="Proteomes" id="UP000199800">
    <property type="component" value="Unassembled WGS sequence"/>
</dbReference>
<dbReference type="SUPFAM" id="SSF143842">
    <property type="entry name" value="YwmB-like"/>
    <property type="match status" value="1"/>
</dbReference>
<dbReference type="EMBL" id="FOHN01000008">
    <property type="protein sequence ID" value="SET09589.1"/>
    <property type="molecule type" value="Genomic_DNA"/>
</dbReference>